<sequence length="147" mass="17351">MMKNIEKVDYKEVVDIFNEFGKNKAAEFVKEKYGVSYQSFQRNIYKNTGYFYSRNSKKYELEENNGYNFLTLEELCNQGKENAKVDEKIPESPLSESLSDSFKEIMVSMMKDRIQEFSKYIFIEQSSKIITIDTKKLEKNGYTVMLV</sequence>
<name>A0ABS4KMP9_9FIRM</name>
<proteinExistence type="predicted"/>
<accession>A0ABS4KMP9</accession>
<dbReference type="RefSeq" id="WP_209662104.1">
    <property type="nucleotide sequence ID" value="NZ_JAGGLI010000066.1"/>
</dbReference>
<comment type="caution">
    <text evidence="1">The sequence shown here is derived from an EMBL/GenBank/DDBJ whole genome shotgun (WGS) entry which is preliminary data.</text>
</comment>
<organism evidence="1 2">
    <name type="scientific">Acetoanaerobium pronyense</name>
    <dbReference type="NCBI Taxonomy" id="1482736"/>
    <lineage>
        <taxon>Bacteria</taxon>
        <taxon>Bacillati</taxon>
        <taxon>Bacillota</taxon>
        <taxon>Clostridia</taxon>
        <taxon>Peptostreptococcales</taxon>
        <taxon>Filifactoraceae</taxon>
        <taxon>Acetoanaerobium</taxon>
    </lineage>
</organism>
<evidence type="ECO:0000313" key="2">
    <source>
        <dbReference type="Proteomes" id="UP001314903"/>
    </source>
</evidence>
<reference evidence="1 2" key="1">
    <citation type="submission" date="2021-03" db="EMBL/GenBank/DDBJ databases">
        <title>Genomic Encyclopedia of Type Strains, Phase IV (KMG-IV): sequencing the most valuable type-strain genomes for metagenomic binning, comparative biology and taxonomic classification.</title>
        <authorList>
            <person name="Goeker M."/>
        </authorList>
    </citation>
    <scope>NUCLEOTIDE SEQUENCE [LARGE SCALE GENOMIC DNA]</scope>
    <source>
        <strain evidence="1 2">DSM 27512</strain>
    </source>
</reference>
<dbReference type="EMBL" id="JAGGLI010000066">
    <property type="protein sequence ID" value="MBP2029057.1"/>
    <property type="molecule type" value="Genomic_DNA"/>
</dbReference>
<protein>
    <submittedName>
        <fullName evidence="1">Uncharacterized protein</fullName>
    </submittedName>
</protein>
<gene>
    <name evidence="1" type="ORF">J2Z35_002895</name>
</gene>
<evidence type="ECO:0000313" key="1">
    <source>
        <dbReference type="EMBL" id="MBP2029057.1"/>
    </source>
</evidence>
<keyword evidence="2" id="KW-1185">Reference proteome</keyword>
<dbReference type="Proteomes" id="UP001314903">
    <property type="component" value="Unassembled WGS sequence"/>
</dbReference>